<feature type="transmembrane region" description="Helical" evidence="6">
    <location>
        <begin position="49"/>
        <end position="69"/>
    </location>
</feature>
<accession>A0A3D9STQ2</accession>
<name>A0A3D9STQ2_9ACTN</name>
<gene>
    <name evidence="8" type="ORF">DFJ69_4845</name>
</gene>
<dbReference type="GO" id="GO:0000271">
    <property type="term" value="P:polysaccharide biosynthetic process"/>
    <property type="evidence" value="ECO:0007669"/>
    <property type="project" value="InterPro"/>
</dbReference>
<evidence type="ECO:0000256" key="6">
    <source>
        <dbReference type="SAM" id="Phobius"/>
    </source>
</evidence>
<feature type="transmembrane region" description="Helical" evidence="6">
    <location>
        <begin position="119"/>
        <end position="138"/>
    </location>
</feature>
<comment type="similarity">
    <text evidence="2">Belongs to the GtrA family.</text>
</comment>
<comment type="caution">
    <text evidence="8">The sequence shown here is derived from an EMBL/GenBank/DDBJ whole genome shotgun (WGS) entry which is preliminary data.</text>
</comment>
<dbReference type="Pfam" id="PF04138">
    <property type="entry name" value="GtrA_DPMS_TM"/>
    <property type="match status" value="1"/>
</dbReference>
<evidence type="ECO:0000313" key="9">
    <source>
        <dbReference type="Proteomes" id="UP000256661"/>
    </source>
</evidence>
<evidence type="ECO:0000256" key="3">
    <source>
        <dbReference type="ARBA" id="ARBA00022692"/>
    </source>
</evidence>
<dbReference type="OrthoDB" id="9807815at2"/>
<proteinExistence type="inferred from homology"/>
<evidence type="ECO:0000256" key="5">
    <source>
        <dbReference type="ARBA" id="ARBA00023136"/>
    </source>
</evidence>
<dbReference type="AlphaFoldDB" id="A0A3D9STQ2"/>
<dbReference type="EMBL" id="QTTT01000001">
    <property type="protein sequence ID" value="REE99336.1"/>
    <property type="molecule type" value="Genomic_DNA"/>
</dbReference>
<dbReference type="PANTHER" id="PTHR38459">
    <property type="entry name" value="PROPHAGE BACTOPRENOL-LINKED GLUCOSE TRANSLOCASE HOMOLOG"/>
    <property type="match status" value="1"/>
</dbReference>
<reference evidence="8 9" key="1">
    <citation type="submission" date="2018-08" db="EMBL/GenBank/DDBJ databases">
        <title>Sequencing the genomes of 1000 actinobacteria strains.</title>
        <authorList>
            <person name="Klenk H.-P."/>
        </authorList>
    </citation>
    <scope>NUCLEOTIDE SEQUENCE [LARGE SCALE GENOMIC DNA]</scope>
    <source>
        <strain evidence="8 9">DSM 43927</strain>
    </source>
</reference>
<keyword evidence="3 6" id="KW-0812">Transmembrane</keyword>
<dbReference type="RefSeq" id="WP_116024656.1">
    <property type="nucleotide sequence ID" value="NZ_QTTT01000001.1"/>
</dbReference>
<dbReference type="Proteomes" id="UP000256661">
    <property type="component" value="Unassembled WGS sequence"/>
</dbReference>
<keyword evidence="4 6" id="KW-1133">Transmembrane helix</keyword>
<keyword evidence="9" id="KW-1185">Reference proteome</keyword>
<protein>
    <submittedName>
        <fullName evidence="8">Putative flippase GtrA</fullName>
    </submittedName>
</protein>
<keyword evidence="5 6" id="KW-0472">Membrane</keyword>
<dbReference type="PANTHER" id="PTHR38459:SF1">
    <property type="entry name" value="PROPHAGE BACTOPRENOL-LINKED GLUCOSE TRANSLOCASE HOMOLOG"/>
    <property type="match status" value="1"/>
</dbReference>
<evidence type="ECO:0000259" key="7">
    <source>
        <dbReference type="Pfam" id="PF04138"/>
    </source>
</evidence>
<comment type="subcellular location">
    <subcellularLocation>
        <location evidence="1">Membrane</location>
        <topology evidence="1">Multi-pass membrane protein</topology>
    </subcellularLocation>
</comment>
<sequence length="151" mass="16729">MNTLQRSRPVPVTARRPSFLRELLRFGTVGTLGTVITIGGANLMRGRVWEGPIVTVLLPTMVATLFSYLANRHWTFRHRDSDGSGREMAVFFGLNGVGMLIQALCAGFTFYTLGLRDAVSYNVALLVGLGLASGWRYWSYRKWVFTPAAPA</sequence>
<dbReference type="GO" id="GO:0005886">
    <property type="term" value="C:plasma membrane"/>
    <property type="evidence" value="ECO:0007669"/>
    <property type="project" value="TreeGrafter"/>
</dbReference>
<feature type="transmembrane region" description="Helical" evidence="6">
    <location>
        <begin position="90"/>
        <end position="113"/>
    </location>
</feature>
<organism evidence="8 9">
    <name type="scientific">Thermomonospora umbrina</name>
    <dbReference type="NCBI Taxonomy" id="111806"/>
    <lineage>
        <taxon>Bacteria</taxon>
        <taxon>Bacillati</taxon>
        <taxon>Actinomycetota</taxon>
        <taxon>Actinomycetes</taxon>
        <taxon>Streptosporangiales</taxon>
        <taxon>Thermomonosporaceae</taxon>
        <taxon>Thermomonospora</taxon>
    </lineage>
</organism>
<evidence type="ECO:0000313" key="8">
    <source>
        <dbReference type="EMBL" id="REE99336.1"/>
    </source>
</evidence>
<feature type="domain" description="GtrA/DPMS transmembrane" evidence="7">
    <location>
        <begin position="25"/>
        <end position="145"/>
    </location>
</feature>
<dbReference type="InterPro" id="IPR051401">
    <property type="entry name" value="GtrA_CellWall_Glycosyl"/>
</dbReference>
<evidence type="ECO:0000256" key="1">
    <source>
        <dbReference type="ARBA" id="ARBA00004141"/>
    </source>
</evidence>
<evidence type="ECO:0000256" key="4">
    <source>
        <dbReference type="ARBA" id="ARBA00022989"/>
    </source>
</evidence>
<dbReference type="InterPro" id="IPR007267">
    <property type="entry name" value="GtrA_DPMS_TM"/>
</dbReference>
<feature type="transmembrane region" description="Helical" evidence="6">
    <location>
        <begin position="23"/>
        <end position="43"/>
    </location>
</feature>
<evidence type="ECO:0000256" key="2">
    <source>
        <dbReference type="ARBA" id="ARBA00009399"/>
    </source>
</evidence>